<keyword evidence="3" id="KW-1133">Transmembrane helix</keyword>
<keyword evidence="1" id="KW-0175">Coiled coil</keyword>
<dbReference type="Proteomes" id="UP000596063">
    <property type="component" value="Chromosome"/>
</dbReference>
<proteinExistence type="predicted"/>
<gene>
    <name evidence="4" type="ORF">I6N98_11720</name>
</gene>
<dbReference type="RefSeq" id="WP_198568541.1">
    <property type="nucleotide sequence ID" value="NZ_CP066167.1"/>
</dbReference>
<sequence>MSKEREEPKISLSLDDDEIAQRGKEKNSPPVKANPNSSGGGGTALFLLAVLVIGLGGACYYLYQQLTMAQAQLLSSQDRLEALEQRLSAADDSLEENSVTTQVKLKELDSEIRKLWDNVWKKQKAELAEHDTELDKYGKRLSSLESKASSNDKQLSAALQQFKKDSESRESMSGKLDRVIAQAEVNRKTLLDVNKQLTAGGSLDARVKELETRMAQSEEWLDSVNAFRRQVNRELEALRQTVTQYHSGSPAP</sequence>
<evidence type="ECO:0000256" key="2">
    <source>
        <dbReference type="SAM" id="MobiDB-lite"/>
    </source>
</evidence>
<dbReference type="EMBL" id="CP066167">
    <property type="protein sequence ID" value="QQD17039.1"/>
    <property type="molecule type" value="Genomic_DNA"/>
</dbReference>
<evidence type="ECO:0000313" key="4">
    <source>
        <dbReference type="EMBL" id="QQD17039.1"/>
    </source>
</evidence>
<keyword evidence="5" id="KW-1185">Reference proteome</keyword>
<feature type="coiled-coil region" evidence="1">
    <location>
        <begin position="66"/>
        <end position="100"/>
    </location>
</feature>
<keyword evidence="3" id="KW-0472">Membrane</keyword>
<feature type="region of interest" description="Disordered" evidence="2">
    <location>
        <begin position="1"/>
        <end position="38"/>
    </location>
</feature>
<dbReference type="KEGG" id="snan:I6N98_11720"/>
<accession>A0A7T4QYH9</accession>
<name>A0A7T4QYH9_9GAMM</name>
<keyword evidence="3" id="KW-0812">Transmembrane</keyword>
<dbReference type="AlphaFoldDB" id="A0A7T4QYH9"/>
<evidence type="ECO:0000256" key="1">
    <source>
        <dbReference type="SAM" id="Coils"/>
    </source>
</evidence>
<evidence type="ECO:0000313" key="5">
    <source>
        <dbReference type="Proteomes" id="UP000596063"/>
    </source>
</evidence>
<feature type="transmembrane region" description="Helical" evidence="3">
    <location>
        <begin position="44"/>
        <end position="63"/>
    </location>
</feature>
<protein>
    <submittedName>
        <fullName evidence="4">Uncharacterized protein</fullName>
    </submittedName>
</protein>
<organism evidence="4 5">
    <name type="scientific">Spongiibacter nanhainus</name>
    <dbReference type="NCBI Taxonomy" id="2794344"/>
    <lineage>
        <taxon>Bacteria</taxon>
        <taxon>Pseudomonadati</taxon>
        <taxon>Pseudomonadota</taxon>
        <taxon>Gammaproteobacteria</taxon>
        <taxon>Cellvibrionales</taxon>
        <taxon>Spongiibacteraceae</taxon>
        <taxon>Spongiibacter</taxon>
    </lineage>
</organism>
<evidence type="ECO:0000256" key="3">
    <source>
        <dbReference type="SAM" id="Phobius"/>
    </source>
</evidence>
<reference evidence="4 5" key="1">
    <citation type="submission" date="2020-12" db="EMBL/GenBank/DDBJ databases">
        <authorList>
            <person name="Shan Y."/>
        </authorList>
    </citation>
    <scope>NUCLEOTIDE SEQUENCE [LARGE SCALE GENOMIC DNA]</scope>
    <source>
        <strain evidence="5">csc3.9</strain>
    </source>
</reference>